<evidence type="ECO:0000313" key="5">
    <source>
        <dbReference type="Proteomes" id="UP001595900"/>
    </source>
</evidence>
<dbReference type="Pfam" id="PF00106">
    <property type="entry name" value="adh_short"/>
    <property type="match status" value="1"/>
</dbReference>
<reference evidence="5" key="1">
    <citation type="journal article" date="2019" name="Int. J. Syst. Evol. Microbiol.">
        <title>The Global Catalogue of Microorganisms (GCM) 10K type strain sequencing project: providing services to taxonomists for standard genome sequencing and annotation.</title>
        <authorList>
            <consortium name="The Broad Institute Genomics Platform"/>
            <consortium name="The Broad Institute Genome Sequencing Center for Infectious Disease"/>
            <person name="Wu L."/>
            <person name="Ma J."/>
        </authorList>
    </citation>
    <scope>NUCLEOTIDE SEQUENCE [LARGE SCALE GENOMIC DNA]</scope>
    <source>
        <strain evidence="5">CGMCC 1.10363</strain>
    </source>
</reference>
<dbReference type="Gene3D" id="3.40.50.720">
    <property type="entry name" value="NAD(P)-binding Rossmann-like Domain"/>
    <property type="match status" value="1"/>
</dbReference>
<dbReference type="InterPro" id="IPR036291">
    <property type="entry name" value="NAD(P)-bd_dom_sf"/>
</dbReference>
<sequence length="232" mass="23838">MQINGATALVTGANRGLGRHLAAQLRDRGAHVFAGARNPASVDLDGVTPIQLDVTDPESVRAAAATASGVSILVNNAGIGTGSALIGGELDSIRQEFEVNFFGTLAVTRAFAPQLAEHDESYVLNVLSVLSWFSSPSLGGYSASKSAEWSLTNGIRQELAGQGTRVGGLHVGYMDTDLAAHVTDAKLDPAEVARLALDGIEAGDVEILADDLSRNVRAGLAGGAAALYPAFA</sequence>
<keyword evidence="5" id="KW-1185">Reference proteome</keyword>
<evidence type="ECO:0000313" key="4">
    <source>
        <dbReference type="EMBL" id="MFC4242486.1"/>
    </source>
</evidence>
<comment type="similarity">
    <text evidence="1 3">Belongs to the short-chain dehydrogenases/reductases (SDR) family.</text>
</comment>
<keyword evidence="2" id="KW-0560">Oxidoreductase</keyword>
<accession>A0ABV8Q238</accession>
<dbReference type="SUPFAM" id="SSF51735">
    <property type="entry name" value="NAD(P)-binding Rossmann-fold domains"/>
    <property type="match status" value="1"/>
</dbReference>
<organism evidence="4 5">
    <name type="scientific">Gryllotalpicola reticulitermitis</name>
    <dbReference type="NCBI Taxonomy" id="1184153"/>
    <lineage>
        <taxon>Bacteria</taxon>
        <taxon>Bacillati</taxon>
        <taxon>Actinomycetota</taxon>
        <taxon>Actinomycetes</taxon>
        <taxon>Micrococcales</taxon>
        <taxon>Microbacteriaceae</taxon>
        <taxon>Gryllotalpicola</taxon>
    </lineage>
</organism>
<evidence type="ECO:0000256" key="2">
    <source>
        <dbReference type="ARBA" id="ARBA00023002"/>
    </source>
</evidence>
<dbReference type="PRINTS" id="PR00080">
    <property type="entry name" value="SDRFAMILY"/>
</dbReference>
<dbReference type="PRINTS" id="PR00081">
    <property type="entry name" value="GDHRDH"/>
</dbReference>
<evidence type="ECO:0000256" key="1">
    <source>
        <dbReference type="ARBA" id="ARBA00006484"/>
    </source>
</evidence>
<dbReference type="EMBL" id="JBHSCN010000002">
    <property type="protein sequence ID" value="MFC4242486.1"/>
    <property type="molecule type" value="Genomic_DNA"/>
</dbReference>
<dbReference type="PANTHER" id="PTHR44169:SF6">
    <property type="entry name" value="NADPH-DEPENDENT 1-ACYLDIHYDROXYACETONE PHOSPHATE REDUCTASE"/>
    <property type="match status" value="1"/>
</dbReference>
<protein>
    <submittedName>
        <fullName evidence="4">SDR family oxidoreductase</fullName>
    </submittedName>
</protein>
<dbReference type="Proteomes" id="UP001595900">
    <property type="component" value="Unassembled WGS sequence"/>
</dbReference>
<dbReference type="NCBIfam" id="NF006119">
    <property type="entry name" value="PRK08264.1-5"/>
    <property type="match status" value="1"/>
</dbReference>
<name>A0ABV8Q238_9MICO</name>
<dbReference type="InterPro" id="IPR002347">
    <property type="entry name" value="SDR_fam"/>
</dbReference>
<gene>
    <name evidence="4" type="ORF">ACFOYW_03795</name>
</gene>
<dbReference type="PANTHER" id="PTHR44169">
    <property type="entry name" value="NADPH-DEPENDENT 1-ACYLDIHYDROXYACETONE PHOSPHATE REDUCTASE"/>
    <property type="match status" value="1"/>
</dbReference>
<proteinExistence type="inferred from homology"/>
<dbReference type="RefSeq" id="WP_390227319.1">
    <property type="nucleotide sequence ID" value="NZ_JBHSCN010000002.1"/>
</dbReference>
<comment type="caution">
    <text evidence="4">The sequence shown here is derived from an EMBL/GenBank/DDBJ whole genome shotgun (WGS) entry which is preliminary data.</text>
</comment>
<evidence type="ECO:0000256" key="3">
    <source>
        <dbReference type="RuleBase" id="RU000363"/>
    </source>
</evidence>